<proteinExistence type="predicted"/>
<dbReference type="EMBL" id="GBRH01162095">
    <property type="protein sequence ID" value="JAE35801.1"/>
    <property type="molecule type" value="Transcribed_RNA"/>
</dbReference>
<feature type="region of interest" description="Disordered" evidence="1">
    <location>
        <begin position="1"/>
        <end position="23"/>
    </location>
</feature>
<name>A0A0A9HLQ6_ARUDO</name>
<evidence type="ECO:0000313" key="2">
    <source>
        <dbReference type="EMBL" id="JAE35801.1"/>
    </source>
</evidence>
<sequence length="85" mass="8922">MSSLHRRATLPSHARRRCPRPAPPCAAAASCVATPLARSRLRAALTQCMSRAADGAAPCWESAGRKGRAARDGEEGRWAAPRGGS</sequence>
<dbReference type="PROSITE" id="PS51257">
    <property type="entry name" value="PROKAR_LIPOPROTEIN"/>
    <property type="match status" value="1"/>
</dbReference>
<organism evidence="2">
    <name type="scientific">Arundo donax</name>
    <name type="common">Giant reed</name>
    <name type="synonym">Donax arundinaceus</name>
    <dbReference type="NCBI Taxonomy" id="35708"/>
    <lineage>
        <taxon>Eukaryota</taxon>
        <taxon>Viridiplantae</taxon>
        <taxon>Streptophyta</taxon>
        <taxon>Embryophyta</taxon>
        <taxon>Tracheophyta</taxon>
        <taxon>Spermatophyta</taxon>
        <taxon>Magnoliopsida</taxon>
        <taxon>Liliopsida</taxon>
        <taxon>Poales</taxon>
        <taxon>Poaceae</taxon>
        <taxon>PACMAD clade</taxon>
        <taxon>Arundinoideae</taxon>
        <taxon>Arundineae</taxon>
        <taxon>Arundo</taxon>
    </lineage>
</organism>
<evidence type="ECO:0000256" key="1">
    <source>
        <dbReference type="SAM" id="MobiDB-lite"/>
    </source>
</evidence>
<reference evidence="2" key="1">
    <citation type="submission" date="2014-09" db="EMBL/GenBank/DDBJ databases">
        <authorList>
            <person name="Magalhaes I.L.F."/>
            <person name="Oliveira U."/>
            <person name="Santos F.R."/>
            <person name="Vidigal T.H.D.A."/>
            <person name="Brescovit A.D."/>
            <person name="Santos A.J."/>
        </authorList>
    </citation>
    <scope>NUCLEOTIDE SEQUENCE</scope>
    <source>
        <tissue evidence="2">Shoot tissue taken approximately 20 cm above the soil surface</tissue>
    </source>
</reference>
<feature type="region of interest" description="Disordered" evidence="1">
    <location>
        <begin position="53"/>
        <end position="85"/>
    </location>
</feature>
<accession>A0A0A9HLQ6</accession>
<feature type="compositionally biased region" description="Basic residues" evidence="1">
    <location>
        <begin position="1"/>
        <end position="19"/>
    </location>
</feature>
<protein>
    <submittedName>
        <fullName evidence="2">Uncharacterized protein</fullName>
    </submittedName>
</protein>
<reference evidence="2" key="2">
    <citation type="journal article" date="2015" name="Data Brief">
        <title>Shoot transcriptome of the giant reed, Arundo donax.</title>
        <authorList>
            <person name="Barrero R.A."/>
            <person name="Guerrero F.D."/>
            <person name="Moolhuijzen P."/>
            <person name="Goolsby J.A."/>
            <person name="Tidwell J."/>
            <person name="Bellgard S.E."/>
            <person name="Bellgard M.I."/>
        </authorList>
    </citation>
    <scope>NUCLEOTIDE SEQUENCE</scope>
    <source>
        <tissue evidence="2">Shoot tissue taken approximately 20 cm above the soil surface</tissue>
    </source>
</reference>
<dbReference type="AlphaFoldDB" id="A0A0A9HLQ6"/>